<evidence type="ECO:0000313" key="3">
    <source>
        <dbReference type="Proteomes" id="UP000076532"/>
    </source>
</evidence>
<evidence type="ECO:0000256" key="1">
    <source>
        <dbReference type="SAM" id="SignalP"/>
    </source>
</evidence>
<sequence length="121" mass="14167">MFCSCCSAAFPFVFCSHLHVIHLYILVFSSQRQLKVTVMNNETRLTRLTHMYRRGHASRSCGLTVGWRVGIWCWHNGKRQERISMSQLATRRFAWKEVGKDRKRWPGSSRLIGLMNHDQGI</sequence>
<feature type="signal peptide" evidence="1">
    <location>
        <begin position="1"/>
        <end position="15"/>
    </location>
</feature>
<keyword evidence="3" id="KW-1185">Reference proteome</keyword>
<dbReference type="Proteomes" id="UP000076532">
    <property type="component" value="Unassembled WGS sequence"/>
</dbReference>
<reference evidence="2 3" key="1">
    <citation type="journal article" date="2016" name="Mol. Biol. Evol.">
        <title>Comparative Genomics of Early-Diverging Mushroom-Forming Fungi Provides Insights into the Origins of Lignocellulose Decay Capabilities.</title>
        <authorList>
            <person name="Nagy L.G."/>
            <person name="Riley R."/>
            <person name="Tritt A."/>
            <person name="Adam C."/>
            <person name="Daum C."/>
            <person name="Floudas D."/>
            <person name="Sun H."/>
            <person name="Yadav J.S."/>
            <person name="Pangilinan J."/>
            <person name="Larsson K.H."/>
            <person name="Matsuura K."/>
            <person name="Barry K."/>
            <person name="Labutti K."/>
            <person name="Kuo R."/>
            <person name="Ohm R.A."/>
            <person name="Bhattacharya S.S."/>
            <person name="Shirouzu T."/>
            <person name="Yoshinaga Y."/>
            <person name="Martin F.M."/>
            <person name="Grigoriev I.V."/>
            <person name="Hibbett D.S."/>
        </authorList>
    </citation>
    <scope>NUCLEOTIDE SEQUENCE [LARGE SCALE GENOMIC DNA]</scope>
    <source>
        <strain evidence="2 3">CBS 109695</strain>
    </source>
</reference>
<dbReference type="EMBL" id="KV417532">
    <property type="protein sequence ID" value="KZP23440.1"/>
    <property type="molecule type" value="Genomic_DNA"/>
</dbReference>
<feature type="chain" id="PRO_5013153428" description="Secreted protein" evidence="1">
    <location>
        <begin position="16"/>
        <end position="121"/>
    </location>
</feature>
<evidence type="ECO:0000313" key="2">
    <source>
        <dbReference type="EMBL" id="KZP23440.1"/>
    </source>
</evidence>
<evidence type="ECO:0008006" key="4">
    <source>
        <dbReference type="Google" id="ProtNLM"/>
    </source>
</evidence>
<name>A0A166LY11_9AGAM</name>
<protein>
    <recommendedName>
        <fullName evidence="4">Secreted protein</fullName>
    </recommendedName>
</protein>
<dbReference type="AlphaFoldDB" id="A0A166LY11"/>
<keyword evidence="1" id="KW-0732">Signal</keyword>
<accession>A0A166LY11</accession>
<proteinExistence type="predicted"/>
<organism evidence="2 3">
    <name type="scientific">Athelia psychrophila</name>
    <dbReference type="NCBI Taxonomy" id="1759441"/>
    <lineage>
        <taxon>Eukaryota</taxon>
        <taxon>Fungi</taxon>
        <taxon>Dikarya</taxon>
        <taxon>Basidiomycota</taxon>
        <taxon>Agaricomycotina</taxon>
        <taxon>Agaricomycetes</taxon>
        <taxon>Agaricomycetidae</taxon>
        <taxon>Atheliales</taxon>
        <taxon>Atheliaceae</taxon>
        <taxon>Athelia</taxon>
    </lineage>
</organism>
<gene>
    <name evidence="2" type="ORF">FIBSPDRAFT_456825</name>
</gene>